<sequence>MYPLTDYPDMREEFESFAELRDAIDCQDETLNIVVSWFPAEADDITDVGDKELQVLIFMPRLSKTAEMSCPITGPEEAELARWWINDRLRARVARWYGWEDHRD</sequence>
<proteinExistence type="predicted"/>
<organism evidence="1">
    <name type="scientific">uncultured Caudovirales phage</name>
    <dbReference type="NCBI Taxonomy" id="2100421"/>
    <lineage>
        <taxon>Viruses</taxon>
        <taxon>Duplodnaviria</taxon>
        <taxon>Heunggongvirae</taxon>
        <taxon>Uroviricota</taxon>
        <taxon>Caudoviricetes</taxon>
        <taxon>Peduoviridae</taxon>
        <taxon>Maltschvirus</taxon>
        <taxon>Maltschvirus maltsch</taxon>
    </lineage>
</organism>
<name>A0A2H4J9S9_9CAUD</name>
<accession>A0A2H4J9S9</accession>
<gene>
    <name evidence="1" type="ORF">7S2_7</name>
</gene>
<dbReference type="EMBL" id="MF417939">
    <property type="protein sequence ID" value="ASN72000.1"/>
    <property type="molecule type" value="Genomic_DNA"/>
</dbReference>
<protein>
    <submittedName>
        <fullName evidence="1">Uncharacterized protein</fullName>
    </submittedName>
</protein>
<reference evidence="1" key="1">
    <citation type="submission" date="2017-06" db="EMBL/GenBank/DDBJ databases">
        <title>Novel phages from South African skin metaviromes.</title>
        <authorList>
            <person name="van Zyl L.J."/>
            <person name="Abrahams Y."/>
            <person name="Stander E.A."/>
            <person name="Kirby B.M."/>
            <person name="Clavaud C."/>
            <person name="Farcet C."/>
            <person name="Breton L."/>
            <person name="Trindade M.I."/>
        </authorList>
    </citation>
    <scope>NUCLEOTIDE SEQUENCE</scope>
</reference>
<evidence type="ECO:0000313" key="1">
    <source>
        <dbReference type="EMBL" id="ASN72000.1"/>
    </source>
</evidence>